<accession>A0A932GPE6</accession>
<name>A0A932GPE6_UNCTE</name>
<dbReference type="GO" id="GO:0016832">
    <property type="term" value="F:aldehyde-lyase activity"/>
    <property type="evidence" value="ECO:0007669"/>
    <property type="project" value="TreeGrafter"/>
</dbReference>
<dbReference type="InterPro" id="IPR001303">
    <property type="entry name" value="Aldolase_II/adducin_N"/>
</dbReference>
<organism evidence="4 5">
    <name type="scientific">Tectimicrobiota bacterium</name>
    <dbReference type="NCBI Taxonomy" id="2528274"/>
    <lineage>
        <taxon>Bacteria</taxon>
        <taxon>Pseudomonadati</taxon>
        <taxon>Nitrospinota/Tectimicrobiota group</taxon>
        <taxon>Candidatus Tectimicrobiota</taxon>
    </lineage>
</organism>
<dbReference type="GO" id="GO:0005829">
    <property type="term" value="C:cytosol"/>
    <property type="evidence" value="ECO:0007669"/>
    <property type="project" value="TreeGrafter"/>
</dbReference>
<dbReference type="GO" id="GO:0046872">
    <property type="term" value="F:metal ion binding"/>
    <property type="evidence" value="ECO:0007669"/>
    <property type="project" value="UniProtKB-KW"/>
</dbReference>
<dbReference type="PANTHER" id="PTHR22789:SF0">
    <property type="entry name" value="3-OXO-TETRONATE 4-PHOSPHATE DECARBOXYLASE-RELATED"/>
    <property type="match status" value="1"/>
</dbReference>
<dbReference type="GO" id="GO:0019323">
    <property type="term" value="P:pentose catabolic process"/>
    <property type="evidence" value="ECO:0007669"/>
    <property type="project" value="TreeGrafter"/>
</dbReference>
<keyword evidence="2" id="KW-0456">Lyase</keyword>
<feature type="domain" description="Class II aldolase/adducin N-terminal" evidence="3">
    <location>
        <begin position="9"/>
        <end position="185"/>
    </location>
</feature>
<comment type="caution">
    <text evidence="4">The sequence shown here is derived from an EMBL/GenBank/DDBJ whole genome shotgun (WGS) entry which is preliminary data.</text>
</comment>
<dbReference type="PANTHER" id="PTHR22789">
    <property type="entry name" value="FUCULOSE PHOSPHATE ALDOLASE"/>
    <property type="match status" value="1"/>
</dbReference>
<evidence type="ECO:0000313" key="5">
    <source>
        <dbReference type="Proteomes" id="UP000741360"/>
    </source>
</evidence>
<reference evidence="4" key="1">
    <citation type="submission" date="2020-07" db="EMBL/GenBank/DDBJ databases">
        <title>Huge and variable diversity of episymbiotic CPR bacteria and DPANN archaea in groundwater ecosystems.</title>
        <authorList>
            <person name="He C.Y."/>
            <person name="Keren R."/>
            <person name="Whittaker M."/>
            <person name="Farag I.F."/>
            <person name="Doudna J."/>
            <person name="Cate J.H.D."/>
            <person name="Banfield J.F."/>
        </authorList>
    </citation>
    <scope>NUCLEOTIDE SEQUENCE</scope>
    <source>
        <strain evidence="4">NC_groundwater_717_Ag_S-0.2um_59_8</strain>
    </source>
</reference>
<proteinExistence type="predicted"/>
<dbReference type="EMBL" id="JACPSX010000138">
    <property type="protein sequence ID" value="MBI3014886.1"/>
    <property type="molecule type" value="Genomic_DNA"/>
</dbReference>
<dbReference type="AlphaFoldDB" id="A0A932GPE6"/>
<dbReference type="Proteomes" id="UP000741360">
    <property type="component" value="Unassembled WGS sequence"/>
</dbReference>
<keyword evidence="1" id="KW-0479">Metal-binding</keyword>
<protein>
    <submittedName>
        <fullName evidence="4">Class II aldolase/adducin family protein</fullName>
    </submittedName>
</protein>
<sequence>MDERELHRDKLAKACRFLYREGILDAYGHLSARVPGTGRLLINPKEIPSGEVRPESLVEVSPDGRSLSPDLNPPAEVIIHSAVYRARPDVGAVAHFHPPFATAFATTGKRIVLVYIAAAIFHRGVPFFEDPQLIVFPEQAERMAQALGSCRALMLRNHGAVVVGRSIEEMVGGSVILEENAKRLHLAWSLGQPQALTPQEIEEALTKYRIEERAIGRVWTLCNAVP</sequence>
<dbReference type="SMART" id="SM01007">
    <property type="entry name" value="Aldolase_II"/>
    <property type="match status" value="1"/>
</dbReference>
<dbReference type="Pfam" id="PF00596">
    <property type="entry name" value="Aldolase_II"/>
    <property type="match status" value="1"/>
</dbReference>
<evidence type="ECO:0000256" key="1">
    <source>
        <dbReference type="ARBA" id="ARBA00022723"/>
    </source>
</evidence>
<evidence type="ECO:0000313" key="4">
    <source>
        <dbReference type="EMBL" id="MBI3014886.1"/>
    </source>
</evidence>
<dbReference type="SUPFAM" id="SSF53639">
    <property type="entry name" value="AraD/HMP-PK domain-like"/>
    <property type="match status" value="1"/>
</dbReference>
<evidence type="ECO:0000256" key="2">
    <source>
        <dbReference type="ARBA" id="ARBA00023239"/>
    </source>
</evidence>
<dbReference type="InterPro" id="IPR036409">
    <property type="entry name" value="Aldolase_II/adducin_N_sf"/>
</dbReference>
<evidence type="ECO:0000259" key="3">
    <source>
        <dbReference type="SMART" id="SM01007"/>
    </source>
</evidence>
<gene>
    <name evidence="4" type="ORF">HYY65_07495</name>
</gene>
<dbReference type="Gene3D" id="3.40.225.10">
    <property type="entry name" value="Class II aldolase/adducin N-terminal domain"/>
    <property type="match status" value="1"/>
</dbReference>
<dbReference type="InterPro" id="IPR050197">
    <property type="entry name" value="Aldolase_class_II_sugar_metab"/>
</dbReference>